<dbReference type="PROSITE" id="PS00061">
    <property type="entry name" value="ADH_SHORT"/>
    <property type="match status" value="1"/>
</dbReference>
<organism evidence="3 4">
    <name type="scientific">Cupriavidus numazuensis</name>
    <dbReference type="NCBI Taxonomy" id="221992"/>
    <lineage>
        <taxon>Bacteria</taxon>
        <taxon>Pseudomonadati</taxon>
        <taxon>Pseudomonadota</taxon>
        <taxon>Betaproteobacteria</taxon>
        <taxon>Burkholderiales</taxon>
        <taxon>Burkholderiaceae</taxon>
        <taxon>Cupriavidus</taxon>
    </lineage>
</organism>
<evidence type="ECO:0000256" key="2">
    <source>
        <dbReference type="ARBA" id="ARBA00023002"/>
    </source>
</evidence>
<dbReference type="CDD" id="cd05233">
    <property type="entry name" value="SDR_c"/>
    <property type="match status" value="1"/>
</dbReference>
<reference evidence="3 4" key="1">
    <citation type="submission" date="2021-03" db="EMBL/GenBank/DDBJ databases">
        <authorList>
            <person name="Peeters C."/>
        </authorList>
    </citation>
    <scope>NUCLEOTIDE SEQUENCE [LARGE SCALE GENOMIC DNA]</scope>
    <source>
        <strain evidence="3 4">LMG 26411</strain>
    </source>
</reference>
<proteinExistence type="inferred from homology"/>
<evidence type="ECO:0000313" key="4">
    <source>
        <dbReference type="Proteomes" id="UP000672657"/>
    </source>
</evidence>
<sequence length="248" mass="25779">MKLQGKVAIVTGGASGIGEATVREFVREGARVVIADVSDAGAQLSQELNDAGFDTAFARADVSDEAQVIKMVALAAQRFGRLDIMVANAGIGAPGMNIAEMPLEHWRRTIDINLTGVFLSNKHAIARMQQQGQGGAIVNVASVLGHVGAPNAAHYTASKGGVVNITRSLGVSHAREGIRVNAVCPGFIDTPMLGPSGTPTREHYIAAHPIGRLGRAEEIAQAIRFLASDDASFVAGTSLLVDGGYTAQ</sequence>
<dbReference type="RefSeq" id="WP_211955458.1">
    <property type="nucleotide sequence ID" value="NZ_CAJPVI010000029.1"/>
</dbReference>
<name>A0ABM8TLM7_9BURK</name>
<protein>
    <submittedName>
        <fullName evidence="3">Dihydroanticapsin 7-dehydrogenase</fullName>
        <ecNumber evidence="3">1.1.1.385</ecNumber>
    </submittedName>
</protein>
<dbReference type="Pfam" id="PF13561">
    <property type="entry name" value="adh_short_C2"/>
    <property type="match status" value="1"/>
</dbReference>
<dbReference type="PANTHER" id="PTHR24321:SF11">
    <property type="entry name" value="BLR0893 PROTEIN"/>
    <property type="match status" value="1"/>
</dbReference>
<dbReference type="PANTHER" id="PTHR24321">
    <property type="entry name" value="DEHYDROGENASES, SHORT CHAIN"/>
    <property type="match status" value="1"/>
</dbReference>
<gene>
    <name evidence="3" type="primary">bacC_5</name>
    <name evidence="3" type="ORF">LMG26411_04475</name>
</gene>
<dbReference type="NCBIfam" id="NF005559">
    <property type="entry name" value="PRK07231.1"/>
    <property type="match status" value="1"/>
</dbReference>
<dbReference type="Gene3D" id="3.40.50.720">
    <property type="entry name" value="NAD(P)-binding Rossmann-like Domain"/>
    <property type="match status" value="1"/>
</dbReference>
<dbReference type="InterPro" id="IPR002347">
    <property type="entry name" value="SDR_fam"/>
</dbReference>
<dbReference type="Proteomes" id="UP000672657">
    <property type="component" value="Unassembled WGS sequence"/>
</dbReference>
<dbReference type="InterPro" id="IPR020904">
    <property type="entry name" value="Sc_DH/Rdtase_CS"/>
</dbReference>
<dbReference type="PRINTS" id="PR00080">
    <property type="entry name" value="SDRFAMILY"/>
</dbReference>
<dbReference type="GO" id="GO:0016491">
    <property type="term" value="F:oxidoreductase activity"/>
    <property type="evidence" value="ECO:0007669"/>
    <property type="project" value="UniProtKB-KW"/>
</dbReference>
<keyword evidence="2 3" id="KW-0560">Oxidoreductase</keyword>
<comment type="similarity">
    <text evidence="1">Belongs to the short-chain dehydrogenases/reductases (SDR) family.</text>
</comment>
<dbReference type="SUPFAM" id="SSF51735">
    <property type="entry name" value="NAD(P)-binding Rossmann-fold domains"/>
    <property type="match status" value="1"/>
</dbReference>
<dbReference type="EC" id="1.1.1.385" evidence="3"/>
<dbReference type="EMBL" id="CAJPVI010000029">
    <property type="protein sequence ID" value="CAG2153827.1"/>
    <property type="molecule type" value="Genomic_DNA"/>
</dbReference>
<comment type="caution">
    <text evidence="3">The sequence shown here is derived from an EMBL/GenBank/DDBJ whole genome shotgun (WGS) entry which is preliminary data.</text>
</comment>
<accession>A0ABM8TLM7</accession>
<evidence type="ECO:0000313" key="3">
    <source>
        <dbReference type="EMBL" id="CAG2153827.1"/>
    </source>
</evidence>
<evidence type="ECO:0000256" key="1">
    <source>
        <dbReference type="ARBA" id="ARBA00006484"/>
    </source>
</evidence>
<keyword evidence="4" id="KW-1185">Reference proteome</keyword>
<dbReference type="PRINTS" id="PR00081">
    <property type="entry name" value="GDHRDH"/>
</dbReference>
<dbReference type="InterPro" id="IPR036291">
    <property type="entry name" value="NAD(P)-bd_dom_sf"/>
</dbReference>